<feature type="compositionally biased region" description="Basic and acidic residues" evidence="1">
    <location>
        <begin position="419"/>
        <end position="441"/>
    </location>
</feature>
<dbReference type="InterPro" id="IPR029058">
    <property type="entry name" value="AB_hydrolase_fold"/>
</dbReference>
<keyword evidence="3" id="KW-0472">Membrane</keyword>
<keyword evidence="3" id="KW-0812">Transmembrane</keyword>
<dbReference type="Gene3D" id="3.40.50.1820">
    <property type="entry name" value="alpha/beta hydrolase"/>
    <property type="match status" value="1"/>
</dbReference>
<name>A0A9P8SH92_9HYPO</name>
<feature type="chain" id="PRO_5040183481" evidence="2">
    <location>
        <begin position="25"/>
        <end position="464"/>
    </location>
</feature>
<dbReference type="EMBL" id="JAIZPD010000007">
    <property type="protein sequence ID" value="KAH0961924.1"/>
    <property type="molecule type" value="Genomic_DNA"/>
</dbReference>
<dbReference type="RefSeq" id="XP_044719437.1">
    <property type="nucleotide sequence ID" value="XM_044865475.1"/>
</dbReference>
<proteinExistence type="predicted"/>
<dbReference type="GeneID" id="68356133"/>
<protein>
    <submittedName>
        <fullName evidence="3">Transmembrane protein</fullName>
    </submittedName>
</protein>
<dbReference type="OrthoDB" id="2019572at2759"/>
<feature type="region of interest" description="Disordered" evidence="1">
    <location>
        <begin position="411"/>
        <end position="464"/>
    </location>
</feature>
<dbReference type="AlphaFoldDB" id="A0A9P8SH92"/>
<dbReference type="PANTHER" id="PTHR35560:SF3">
    <property type="entry name" value="PEPTIDASE S9 PROLYL OLIGOPEPTIDASE CATALYTIC DOMAIN-CONTAINING PROTEIN"/>
    <property type="match status" value="1"/>
</dbReference>
<gene>
    <name evidence="3" type="ORF">HRG_07004</name>
</gene>
<evidence type="ECO:0000313" key="4">
    <source>
        <dbReference type="Proteomes" id="UP000824596"/>
    </source>
</evidence>
<comment type="caution">
    <text evidence="3">The sequence shown here is derived from an EMBL/GenBank/DDBJ whole genome shotgun (WGS) entry which is preliminary data.</text>
</comment>
<accession>A0A9P8SH92</accession>
<feature type="compositionally biased region" description="Acidic residues" evidence="1">
    <location>
        <begin position="442"/>
        <end position="464"/>
    </location>
</feature>
<dbReference type="PANTHER" id="PTHR35560">
    <property type="entry name" value="BLL0132 PROTEIN"/>
    <property type="match status" value="1"/>
</dbReference>
<evidence type="ECO:0000313" key="3">
    <source>
        <dbReference type="EMBL" id="KAH0961924.1"/>
    </source>
</evidence>
<keyword evidence="2" id="KW-0732">Signal</keyword>
<evidence type="ECO:0000256" key="1">
    <source>
        <dbReference type="SAM" id="MobiDB-lite"/>
    </source>
</evidence>
<evidence type="ECO:0000256" key="2">
    <source>
        <dbReference type="SAM" id="SignalP"/>
    </source>
</evidence>
<organism evidence="3 4">
    <name type="scientific">Hirsutella rhossiliensis</name>
    <dbReference type="NCBI Taxonomy" id="111463"/>
    <lineage>
        <taxon>Eukaryota</taxon>
        <taxon>Fungi</taxon>
        <taxon>Dikarya</taxon>
        <taxon>Ascomycota</taxon>
        <taxon>Pezizomycotina</taxon>
        <taxon>Sordariomycetes</taxon>
        <taxon>Hypocreomycetidae</taxon>
        <taxon>Hypocreales</taxon>
        <taxon>Ophiocordycipitaceae</taxon>
        <taxon>Hirsutella</taxon>
    </lineage>
</organism>
<feature type="signal peptide" evidence="2">
    <location>
        <begin position="1"/>
        <end position="24"/>
    </location>
</feature>
<dbReference type="SUPFAM" id="SSF53474">
    <property type="entry name" value="alpha/beta-Hydrolases"/>
    <property type="match status" value="1"/>
</dbReference>
<sequence length="464" mass="51537">MTLRKLCSLRPVVLAAVVAGLASALGLGRDAKAQLSGWDAEVEEPGLVCRMAEGQNPTDKYTGPREAFPGSEFVSLRIGHGPRAEALGVYRSTGRASRQTRHAYIIVHGKDRDAARYWERMRRGIERARQRGFPGAGAEAGAASLVLAPLFFSAVQTPGQYRRRELAWCGKELEGWQGGAQAAHPPGTRLTAFDALDGLLAHLADRRIYPHLTNVTLTGHSAGAQLVQRYAAVGRDPPPHLYVRYIHASESKYAYFTADRPRLAGHALPSKAACQRYDAWPYGFERLPHTRGGIDKQSAQHYFRQYATRDVVSIVGYRDVKNHGDQTCMARIQGGHARRSRSLVWYRYVNSLARTGEDLTGFPGRFVDLPDWSYLTNGTVSLRIVVIKSIGHSSRFLLRSKAARPALFGNGTFASPSWRPEEPDKKKRKEKEEGEDKREASDPDWDSDSDSDSDSDWDSDDDDD</sequence>
<keyword evidence="4" id="KW-1185">Reference proteome</keyword>
<dbReference type="Proteomes" id="UP000824596">
    <property type="component" value="Unassembled WGS sequence"/>
</dbReference>
<reference evidence="3" key="1">
    <citation type="submission" date="2021-09" db="EMBL/GenBank/DDBJ databases">
        <title>A high-quality genome of the endoparasitic fungus Hirsutella rhossiliensis with a comparison of Hirsutella genomes reveals transposable elements contributing to genome size variation.</title>
        <authorList>
            <person name="Lin R."/>
            <person name="Jiao Y."/>
            <person name="Sun X."/>
            <person name="Ling J."/>
            <person name="Xie B."/>
            <person name="Cheng X."/>
        </authorList>
    </citation>
    <scope>NUCLEOTIDE SEQUENCE</scope>
    <source>
        <strain evidence="3">HR02</strain>
    </source>
</reference>